<gene>
    <name evidence="2" type="ORF">E2K98_30580</name>
    <name evidence="1" type="ORF">RCG21_15930</name>
</gene>
<dbReference type="EMBL" id="SMYO01000096">
    <property type="protein sequence ID" value="TDK52167.1"/>
    <property type="molecule type" value="Genomic_DNA"/>
</dbReference>
<evidence type="ECO:0000313" key="3">
    <source>
        <dbReference type="Proteomes" id="UP000295132"/>
    </source>
</evidence>
<name>A0A4R5VGG8_9BACI</name>
<accession>A0A4R5VGG8</accession>
<dbReference type="EMBL" id="JAVGVR010000001">
    <property type="protein sequence ID" value="MDQ6597835.1"/>
    <property type="molecule type" value="Genomic_DNA"/>
</dbReference>
<sequence>MLQMNVLKKFKTSYEIKLSQNQRFLCHSMGSKTIVYDTSSWEKIAELKPNNPGNFYFSQNDDYLYIKNTTGTIYVYETARFQLVKTIKSNKKFQFEEGDFAITDSPLLILDTLKTYNGRQLVLINIENGEYNVLSEFEDSITLIHFNHFIKAENTYLFTLSYVNNEGYRVEKIVKVKEPINKESIEVLDNLEIRNWDSIIFNSSHNVYIVVQDYDIVILDGQFKEILKKVCLSEQDYPDHFGYFQHMHQSNDGRYFILTYSEKVLILRYDDLEPIVVEELQYACFGEFSNDDRFISIGTWENGYILENTLR</sequence>
<evidence type="ECO:0000313" key="2">
    <source>
        <dbReference type="EMBL" id="TDK52167.1"/>
    </source>
</evidence>
<keyword evidence="4" id="KW-1185">Reference proteome</keyword>
<dbReference type="SUPFAM" id="SSF82171">
    <property type="entry name" value="DPP6 N-terminal domain-like"/>
    <property type="match status" value="1"/>
</dbReference>
<dbReference type="RefSeq" id="WP_133340756.1">
    <property type="nucleotide sequence ID" value="NZ_JAVGVR010000001.1"/>
</dbReference>
<protein>
    <submittedName>
        <fullName evidence="2">Uncharacterized protein</fullName>
    </submittedName>
</protein>
<evidence type="ECO:0000313" key="1">
    <source>
        <dbReference type="EMBL" id="MDQ6597835.1"/>
    </source>
</evidence>
<dbReference type="Proteomes" id="UP001178888">
    <property type="component" value="Unassembled WGS sequence"/>
</dbReference>
<proteinExistence type="predicted"/>
<dbReference type="Proteomes" id="UP000295132">
    <property type="component" value="Unassembled WGS sequence"/>
</dbReference>
<evidence type="ECO:0000313" key="4">
    <source>
        <dbReference type="Proteomes" id="UP001178888"/>
    </source>
</evidence>
<organism evidence="2 3">
    <name type="scientific">Bacillus salipaludis</name>
    <dbReference type="NCBI Taxonomy" id="2547811"/>
    <lineage>
        <taxon>Bacteria</taxon>
        <taxon>Bacillati</taxon>
        <taxon>Bacillota</taxon>
        <taxon>Bacilli</taxon>
        <taxon>Bacillales</taxon>
        <taxon>Bacillaceae</taxon>
        <taxon>Bacillus</taxon>
    </lineage>
</organism>
<comment type="caution">
    <text evidence="2">The sequence shown here is derived from an EMBL/GenBank/DDBJ whole genome shotgun (WGS) entry which is preliminary data.</text>
</comment>
<reference evidence="2 3" key="1">
    <citation type="submission" date="2019-03" db="EMBL/GenBank/DDBJ databases">
        <title>Bacillus niacini sp. nov. a Nicotinate-Metabolizing Mesophile Isolated from Soil.</title>
        <authorList>
            <person name="Zhang G."/>
        </authorList>
    </citation>
    <scope>NUCLEOTIDE SEQUENCE [LARGE SCALE GENOMIC DNA]</scope>
    <source>
        <strain evidence="2 3">WN066</strain>
    </source>
</reference>
<reference evidence="1" key="2">
    <citation type="submission" date="2023-08" db="EMBL/GenBank/DDBJ databases">
        <title>Nitrogen cycling bacteria in agricultural field soils.</title>
        <authorList>
            <person name="Jang J."/>
        </authorList>
    </citation>
    <scope>NUCLEOTIDE SEQUENCE</scope>
    <source>
        <strain evidence="1">PS3-36</strain>
    </source>
</reference>
<dbReference type="AlphaFoldDB" id="A0A4R5VGG8"/>